<comment type="caution">
    <text evidence="1">The sequence shown here is derived from an EMBL/GenBank/DDBJ whole genome shotgun (WGS) entry which is preliminary data.</text>
</comment>
<proteinExistence type="predicted"/>
<dbReference type="Proteomes" id="UP000823775">
    <property type="component" value="Unassembled WGS sequence"/>
</dbReference>
<evidence type="ECO:0000313" key="2">
    <source>
        <dbReference type="Proteomes" id="UP000823775"/>
    </source>
</evidence>
<name>A0ABS8UPE8_DATST</name>
<dbReference type="EMBL" id="JACEIK010002380">
    <property type="protein sequence ID" value="MCD9560797.1"/>
    <property type="molecule type" value="Genomic_DNA"/>
</dbReference>
<protein>
    <submittedName>
        <fullName evidence="1">Uncharacterized protein</fullName>
    </submittedName>
</protein>
<feature type="non-terminal residue" evidence="1">
    <location>
        <position position="59"/>
    </location>
</feature>
<accession>A0ABS8UPE8</accession>
<gene>
    <name evidence="1" type="ORF">HAX54_019598</name>
</gene>
<sequence length="59" mass="6781">CDIVKKLKEPKWRRRSQFAERRCLTSLVQNAGAKEDEKCHTYASSANRYHGSATHRCSA</sequence>
<organism evidence="1 2">
    <name type="scientific">Datura stramonium</name>
    <name type="common">Jimsonweed</name>
    <name type="synonym">Common thornapple</name>
    <dbReference type="NCBI Taxonomy" id="4076"/>
    <lineage>
        <taxon>Eukaryota</taxon>
        <taxon>Viridiplantae</taxon>
        <taxon>Streptophyta</taxon>
        <taxon>Embryophyta</taxon>
        <taxon>Tracheophyta</taxon>
        <taxon>Spermatophyta</taxon>
        <taxon>Magnoliopsida</taxon>
        <taxon>eudicotyledons</taxon>
        <taxon>Gunneridae</taxon>
        <taxon>Pentapetalae</taxon>
        <taxon>asterids</taxon>
        <taxon>lamiids</taxon>
        <taxon>Solanales</taxon>
        <taxon>Solanaceae</taxon>
        <taxon>Solanoideae</taxon>
        <taxon>Datureae</taxon>
        <taxon>Datura</taxon>
    </lineage>
</organism>
<keyword evidence="2" id="KW-1185">Reference proteome</keyword>
<reference evidence="1 2" key="1">
    <citation type="journal article" date="2021" name="BMC Genomics">
        <title>Datura genome reveals duplications of psychoactive alkaloid biosynthetic genes and high mutation rate following tissue culture.</title>
        <authorList>
            <person name="Rajewski A."/>
            <person name="Carter-House D."/>
            <person name="Stajich J."/>
            <person name="Litt A."/>
        </authorList>
    </citation>
    <scope>NUCLEOTIDE SEQUENCE [LARGE SCALE GENOMIC DNA]</scope>
    <source>
        <strain evidence="1">AR-01</strain>
    </source>
</reference>
<feature type="non-terminal residue" evidence="1">
    <location>
        <position position="1"/>
    </location>
</feature>
<evidence type="ECO:0000313" key="1">
    <source>
        <dbReference type="EMBL" id="MCD9560797.1"/>
    </source>
</evidence>